<dbReference type="GO" id="GO:0005975">
    <property type="term" value="P:carbohydrate metabolic process"/>
    <property type="evidence" value="ECO:0007669"/>
    <property type="project" value="InterPro"/>
</dbReference>
<dbReference type="PANTHER" id="PTHR42891">
    <property type="entry name" value="D-GLYCERO-BETA-D-MANNO-HEPTOSE-1,7-BISPHOSPHATE 7-PHOSPHATASE"/>
    <property type="match status" value="1"/>
</dbReference>
<dbReference type="NCBIfam" id="TIGR01662">
    <property type="entry name" value="HAD-SF-IIIA"/>
    <property type="match status" value="1"/>
</dbReference>
<keyword evidence="1" id="KW-0862">Zinc</keyword>
<evidence type="ECO:0000256" key="1">
    <source>
        <dbReference type="PIRSR" id="PIRSR004682-4"/>
    </source>
</evidence>
<dbReference type="EMBL" id="BJYZ01000057">
    <property type="protein sequence ID" value="GEO42994.1"/>
    <property type="molecule type" value="Genomic_DNA"/>
</dbReference>
<comment type="cofactor">
    <cofactor evidence="1">
        <name>Zn(2+)</name>
        <dbReference type="ChEBI" id="CHEBI:29105"/>
    </cofactor>
</comment>
<dbReference type="SUPFAM" id="SSF56784">
    <property type="entry name" value="HAD-like"/>
    <property type="match status" value="1"/>
</dbReference>
<name>A0A512E2Q5_9PROT</name>
<comment type="cofactor">
    <cofactor evidence="1">
        <name>Mg(2+)</name>
        <dbReference type="ChEBI" id="CHEBI:18420"/>
    </cofactor>
</comment>
<comment type="caution">
    <text evidence="2">The sequence shown here is derived from an EMBL/GenBank/DDBJ whole genome shotgun (WGS) entry which is preliminary data.</text>
</comment>
<dbReference type="Proteomes" id="UP000321523">
    <property type="component" value="Unassembled WGS sequence"/>
</dbReference>
<reference evidence="2 3" key="1">
    <citation type="submission" date="2019-07" db="EMBL/GenBank/DDBJ databases">
        <title>Whole genome shotgun sequence of Skermanella aerolata NBRC 106429.</title>
        <authorList>
            <person name="Hosoyama A."/>
            <person name="Uohara A."/>
            <person name="Ohji S."/>
            <person name="Ichikawa N."/>
        </authorList>
    </citation>
    <scope>NUCLEOTIDE SEQUENCE [LARGE SCALE GENOMIC DNA]</scope>
    <source>
        <strain evidence="2 3">NBRC 106429</strain>
    </source>
</reference>
<dbReference type="PIRSF" id="PIRSF004682">
    <property type="entry name" value="GmhB"/>
    <property type="match status" value="1"/>
</dbReference>
<dbReference type="PANTHER" id="PTHR42891:SF1">
    <property type="entry name" value="D-GLYCERO-BETA-D-MANNO-HEPTOSE-1,7-BISPHOSPHATE 7-PHOSPHATASE"/>
    <property type="match status" value="1"/>
</dbReference>
<dbReference type="InterPro" id="IPR023214">
    <property type="entry name" value="HAD_sf"/>
</dbReference>
<dbReference type="Pfam" id="PF13242">
    <property type="entry name" value="Hydrolase_like"/>
    <property type="match status" value="1"/>
</dbReference>
<gene>
    <name evidence="2" type="ORF">SAE02_71420</name>
</gene>
<sequence>MEACRALHNAGFLLIVATNQPDVVRGIQSREVVEAMHDVLHDLLPLREVKVCYDTDHPESSCYKPSPGMLLEAARDWSIDLSHSYMVGDRWRDVGCGKRAGCYTVFIDYGYEETLRDQPDAVCADLLEAASIILAHAKLNPLQ</sequence>
<evidence type="ECO:0008006" key="4">
    <source>
        <dbReference type="Google" id="ProtNLM"/>
    </source>
</evidence>
<proteinExistence type="predicted"/>
<evidence type="ECO:0000313" key="2">
    <source>
        <dbReference type="EMBL" id="GEO42994.1"/>
    </source>
</evidence>
<keyword evidence="3" id="KW-1185">Reference proteome</keyword>
<keyword evidence="1" id="KW-0479">Metal-binding</keyword>
<dbReference type="InterPro" id="IPR006549">
    <property type="entry name" value="HAD-SF_hydro_IIIA"/>
</dbReference>
<dbReference type="AlphaFoldDB" id="A0A512E2Q5"/>
<organism evidence="2 3">
    <name type="scientific">Skermanella aerolata</name>
    <dbReference type="NCBI Taxonomy" id="393310"/>
    <lineage>
        <taxon>Bacteria</taxon>
        <taxon>Pseudomonadati</taxon>
        <taxon>Pseudomonadota</taxon>
        <taxon>Alphaproteobacteria</taxon>
        <taxon>Rhodospirillales</taxon>
        <taxon>Azospirillaceae</taxon>
        <taxon>Skermanella</taxon>
    </lineage>
</organism>
<keyword evidence="1" id="KW-0460">Magnesium</keyword>
<protein>
    <recommendedName>
        <fullName evidence="4">D,D-heptose 1,7-bisphosphate phosphatase</fullName>
    </recommendedName>
</protein>
<evidence type="ECO:0000313" key="3">
    <source>
        <dbReference type="Proteomes" id="UP000321523"/>
    </source>
</evidence>
<feature type="binding site" evidence="1">
    <location>
        <position position="52"/>
    </location>
    <ligand>
        <name>Zn(2+)</name>
        <dbReference type="ChEBI" id="CHEBI:29105"/>
    </ligand>
</feature>
<dbReference type="InterPro" id="IPR004446">
    <property type="entry name" value="Heptose_bisP_phosphatase"/>
</dbReference>
<feature type="binding site" evidence="1">
    <location>
        <position position="62"/>
    </location>
    <ligand>
        <name>Zn(2+)</name>
        <dbReference type="ChEBI" id="CHEBI:29105"/>
    </ligand>
</feature>
<dbReference type="InterPro" id="IPR036412">
    <property type="entry name" value="HAD-like_sf"/>
</dbReference>
<feature type="binding site" evidence="1">
    <location>
        <position position="89"/>
    </location>
    <ligand>
        <name>Mg(2+)</name>
        <dbReference type="ChEBI" id="CHEBI:18420"/>
    </ligand>
</feature>
<accession>A0A512E2Q5</accession>
<dbReference type="Gene3D" id="3.40.50.1000">
    <property type="entry name" value="HAD superfamily/HAD-like"/>
    <property type="match status" value="1"/>
</dbReference>
<dbReference type="GO" id="GO:0046872">
    <property type="term" value="F:metal ion binding"/>
    <property type="evidence" value="ECO:0007669"/>
    <property type="project" value="UniProtKB-KW"/>
</dbReference>
<dbReference type="GO" id="GO:0016791">
    <property type="term" value="F:phosphatase activity"/>
    <property type="evidence" value="ECO:0007669"/>
    <property type="project" value="InterPro"/>
</dbReference>